<proteinExistence type="inferred from homology"/>
<sequence length="788" mass="89050">MYLKRILVATTIGFLWYFSDYGEVTLQLGVLICVLLSLKFFKRSVECSTQTDELAESPPCQGKNEEKICSCDGSSITSSKEESLHGTQYFNVKRSLQQVFECAYSQTVVPWYIVPEPTTSQPLHGALKTEFDLFVDRLIRRTREFDLCAASVGLIRILTQHLHNAKQSKGTPCFSSRAEEMAVLRVFSEALVRNLLPETLWDLELYRCILNEVVAVKVLDLLVTWLSDPDNLNQLVVSQLDEVAFKRSVDDLCESEREDRASSPETEDAGASADDAEDVSRKKKKHGKKLKEGWSKFLDKMKSKKAKKKELKKKERELMLRALADQSPASYARDCGAGSSTEGSVKSQTDSDSEEDMDLEAYLTGVQEDMMEFKLSYEMWRVGNWIVTVNNVQRESEELCFAVHLEERDNTDNLQWDVIKTQTDLLHFHSQWQDLSSLPSISAVVDDKGRDLDEEFKVEAKAILQNFLQELVSNSEFGHSQPVFQFLCPLDKLLSEEEPCGGVWGLLSGIAYFLTPAQEEEESNSPVAVVNSEAVKTTALMHEPEVAQLTTVNNQGEHAEGDAMEPHHTVLQSVSDTASNDTNGAEESEPALTNDDRSEGMSAVRHKSKGGLTKVDLHTQTDLEKNTNQSWEHLEATKAIFELLKEISGNSFILNIFDAILKPVMPLVKKKVNSFLDKMNATEAQVASYIDTAREKQWPDGAAGVQRPQRRPEEKTETRERAQQLINTRYSNYLILKKTDVETVFKIFQETEENKKLVYMLLSFLLHEFLPGEPALDVMAQLYVKDII</sequence>
<evidence type="ECO:0000259" key="3">
    <source>
        <dbReference type="PROSITE" id="PS51207"/>
    </source>
</evidence>
<protein>
    <submittedName>
        <fullName evidence="5">Uncharacterized protein si:rp71-46j2.7 isoform X2</fullName>
    </submittedName>
</protein>
<dbReference type="Gene3D" id="3.30.1520.10">
    <property type="entry name" value="Phox-like domain"/>
    <property type="match status" value="1"/>
</dbReference>
<evidence type="ECO:0000313" key="5">
    <source>
        <dbReference type="RefSeq" id="XP_031443338.1"/>
    </source>
</evidence>
<dbReference type="PROSITE" id="PS51207">
    <property type="entry name" value="PXA"/>
    <property type="match status" value="1"/>
</dbReference>
<organism evidence="4 5">
    <name type="scientific">Clupea harengus</name>
    <name type="common">Atlantic herring</name>
    <dbReference type="NCBI Taxonomy" id="7950"/>
    <lineage>
        <taxon>Eukaryota</taxon>
        <taxon>Metazoa</taxon>
        <taxon>Chordata</taxon>
        <taxon>Craniata</taxon>
        <taxon>Vertebrata</taxon>
        <taxon>Euteleostomi</taxon>
        <taxon>Actinopterygii</taxon>
        <taxon>Neopterygii</taxon>
        <taxon>Teleostei</taxon>
        <taxon>Clupei</taxon>
        <taxon>Clupeiformes</taxon>
        <taxon>Clupeoidei</taxon>
        <taxon>Clupeidae</taxon>
        <taxon>Clupea</taxon>
    </lineage>
</organism>
<dbReference type="Proteomes" id="UP000515152">
    <property type="component" value="Chromosome 20"/>
</dbReference>
<dbReference type="Pfam" id="PF02194">
    <property type="entry name" value="PXA"/>
    <property type="match status" value="1"/>
</dbReference>
<dbReference type="Pfam" id="PF08628">
    <property type="entry name" value="Nexin_C"/>
    <property type="match status" value="1"/>
</dbReference>
<feature type="compositionally biased region" description="Basic and acidic residues" evidence="2">
    <location>
        <begin position="710"/>
        <end position="720"/>
    </location>
</feature>
<evidence type="ECO:0000256" key="2">
    <source>
        <dbReference type="SAM" id="MobiDB-lite"/>
    </source>
</evidence>
<keyword evidence="4" id="KW-1185">Reference proteome</keyword>
<dbReference type="PANTHER" id="PTHR22775:SF48">
    <property type="entry name" value="SORTING NEXIN-25"/>
    <property type="match status" value="1"/>
</dbReference>
<dbReference type="GeneID" id="105911375"/>
<feature type="domain" description="PXA" evidence="3">
    <location>
        <begin position="89"/>
        <end position="244"/>
    </location>
</feature>
<comment type="similarity">
    <text evidence="1">Belongs to the sorting nexin family.</text>
</comment>
<dbReference type="InterPro" id="IPR003114">
    <property type="entry name" value="Phox_assoc"/>
</dbReference>
<feature type="region of interest" description="Disordered" evidence="2">
    <location>
        <begin position="330"/>
        <end position="356"/>
    </location>
</feature>
<name>A0A6P8GXZ3_CLUHA</name>
<dbReference type="InterPro" id="IPR036871">
    <property type="entry name" value="PX_dom_sf"/>
</dbReference>
<reference evidence="5" key="1">
    <citation type="submission" date="2025-08" db="UniProtKB">
        <authorList>
            <consortium name="RefSeq"/>
        </authorList>
    </citation>
    <scope>IDENTIFICATION</scope>
</reference>
<feature type="region of interest" description="Disordered" evidence="2">
    <location>
        <begin position="575"/>
        <end position="607"/>
    </location>
</feature>
<dbReference type="InterPro" id="IPR013937">
    <property type="entry name" value="Sorting_nexin_C"/>
</dbReference>
<gene>
    <name evidence="5" type="primary">si:rp71-46j2.7</name>
</gene>
<accession>A0A6P8GXZ3</accession>
<dbReference type="AlphaFoldDB" id="A0A6P8GXZ3"/>
<feature type="compositionally biased region" description="Polar residues" evidence="2">
    <location>
        <begin position="338"/>
        <end position="350"/>
    </location>
</feature>
<evidence type="ECO:0000256" key="1">
    <source>
        <dbReference type="ARBA" id="ARBA00010883"/>
    </source>
</evidence>
<evidence type="ECO:0000313" key="4">
    <source>
        <dbReference type="Proteomes" id="UP000515152"/>
    </source>
</evidence>
<dbReference type="GO" id="GO:0035091">
    <property type="term" value="F:phosphatidylinositol binding"/>
    <property type="evidence" value="ECO:0007669"/>
    <property type="project" value="InterPro"/>
</dbReference>
<dbReference type="PANTHER" id="PTHR22775">
    <property type="entry name" value="SORTING NEXIN"/>
    <property type="match status" value="1"/>
</dbReference>
<feature type="region of interest" description="Disordered" evidence="2">
    <location>
        <begin position="255"/>
        <end position="288"/>
    </location>
</feature>
<dbReference type="GO" id="GO:0005768">
    <property type="term" value="C:endosome"/>
    <property type="evidence" value="ECO:0007669"/>
    <property type="project" value="TreeGrafter"/>
</dbReference>
<dbReference type="RefSeq" id="XP_031443338.1">
    <property type="nucleotide sequence ID" value="XM_031587478.2"/>
</dbReference>
<feature type="region of interest" description="Disordered" evidence="2">
    <location>
        <begin position="698"/>
        <end position="720"/>
    </location>
</feature>